<keyword evidence="2" id="KW-1185">Reference proteome</keyword>
<reference evidence="1" key="1">
    <citation type="submission" date="2023-03" db="EMBL/GenBank/DDBJ databases">
        <title>Massive genome expansion in bonnet fungi (Mycena s.s.) driven by repeated elements and novel gene families across ecological guilds.</title>
        <authorList>
            <consortium name="Lawrence Berkeley National Laboratory"/>
            <person name="Harder C.B."/>
            <person name="Miyauchi S."/>
            <person name="Viragh M."/>
            <person name="Kuo A."/>
            <person name="Thoen E."/>
            <person name="Andreopoulos B."/>
            <person name="Lu D."/>
            <person name="Skrede I."/>
            <person name="Drula E."/>
            <person name="Henrissat B."/>
            <person name="Morin E."/>
            <person name="Kohler A."/>
            <person name="Barry K."/>
            <person name="LaButti K."/>
            <person name="Morin E."/>
            <person name="Salamov A."/>
            <person name="Lipzen A."/>
            <person name="Mereny Z."/>
            <person name="Hegedus B."/>
            <person name="Baldrian P."/>
            <person name="Stursova M."/>
            <person name="Weitz H."/>
            <person name="Taylor A."/>
            <person name="Grigoriev I.V."/>
            <person name="Nagy L.G."/>
            <person name="Martin F."/>
            <person name="Kauserud H."/>
        </authorList>
    </citation>
    <scope>NUCLEOTIDE SEQUENCE</scope>
    <source>
        <strain evidence="1">CBHHK002</strain>
    </source>
</reference>
<comment type="caution">
    <text evidence="1">The sequence shown here is derived from an EMBL/GenBank/DDBJ whole genome shotgun (WGS) entry which is preliminary data.</text>
</comment>
<evidence type="ECO:0000313" key="1">
    <source>
        <dbReference type="EMBL" id="KAJ7368955.1"/>
    </source>
</evidence>
<protein>
    <submittedName>
        <fullName evidence="1">Uncharacterized protein</fullName>
    </submittedName>
</protein>
<gene>
    <name evidence="1" type="ORF">DFH08DRAFT_928947</name>
</gene>
<name>A0AAD7AWD4_9AGAR</name>
<accession>A0AAD7AWD4</accession>
<organism evidence="1 2">
    <name type="scientific">Mycena albidolilacea</name>
    <dbReference type="NCBI Taxonomy" id="1033008"/>
    <lineage>
        <taxon>Eukaryota</taxon>
        <taxon>Fungi</taxon>
        <taxon>Dikarya</taxon>
        <taxon>Basidiomycota</taxon>
        <taxon>Agaricomycotina</taxon>
        <taxon>Agaricomycetes</taxon>
        <taxon>Agaricomycetidae</taxon>
        <taxon>Agaricales</taxon>
        <taxon>Marasmiineae</taxon>
        <taxon>Mycenaceae</taxon>
        <taxon>Mycena</taxon>
    </lineage>
</organism>
<sequence>MTFSALPPEICSAICAELKELGGSLTLVCRTSRIVCREVQRILYHSIDLRGRKRRAVKSWAHTVTQHTHLAERVHALVLKLPSIESMEVSDGTKIVAALRKCVNLKELRGIHGWLISDCSFRLEKFDGDFWRAQTQIRVLSLPYCLPSLKNQLPELIALSTMLGTLPPTILPARPLQRVETEFYPDFDPLMQYSQTLTILNLRGLSAHFLFSVPGNLATVGDSNPHYHYHAHTPTPILQEKFRKLQTFVLHARNLVSFVNDGNDYTMTSAPDLKRLGVDMLSACPTLLRAAFGMNIPHHEEISCVLTRPGGGGAIHAEAGTALDLEALDMF</sequence>
<dbReference type="EMBL" id="JARIHO010000001">
    <property type="protein sequence ID" value="KAJ7368955.1"/>
    <property type="molecule type" value="Genomic_DNA"/>
</dbReference>
<proteinExistence type="predicted"/>
<dbReference type="AlphaFoldDB" id="A0AAD7AWD4"/>
<evidence type="ECO:0000313" key="2">
    <source>
        <dbReference type="Proteomes" id="UP001218218"/>
    </source>
</evidence>
<dbReference type="Proteomes" id="UP001218218">
    <property type="component" value="Unassembled WGS sequence"/>
</dbReference>